<protein>
    <submittedName>
        <fullName evidence="1">General substrate transporter</fullName>
    </submittedName>
</protein>
<comment type="caution">
    <text evidence="1">The sequence shown here is derived from an EMBL/GenBank/DDBJ whole genome shotgun (WGS) entry which is preliminary data.</text>
</comment>
<accession>A0ACB8AC82</accession>
<sequence>MAELLLLEPPRFRSWNTFKLFACLFVTYLCSAQNGFDSNTFGGVSAMPNFKAQFGTNVASTNGFLAAIYVIGNVIGSFAAGPCADRWGRKPGMFIASAITLAGAIVQASAQKTRDLIAGRVVLGVGTVMLGPSAQSWAVEMAHPAWRGIMVGAYQSFVSTWVEYGLTYLKTGSSINWRFPMALQGLPAILVMIFVWFIPESPRWYVAQGENEKAREILIKYHGEGNPDSKIVALEMEEMLRSISTTGADKRWWDFRKLFNTRASRHRIWIVLTVGFFGQLDLPPTSYYFPLMVQTAGITSERSQLLCNALQTPIMMISTLAGLSIVERYGRRKLLMSSSAWMSISVAVIIACTATQAGHPAVGLTGIAFIYVFLVAFAFVWTPFQALYPTEVLATNSRAKGLALSGLWLNIVNFINTYAAPVGITNSAWRFYFLYLVVDFVGIFVIYFTFVETRGRSLEEMDRIFDDPHPVRASLAMQQVEVAVMGEAGAEGKGARATGISIRPGA</sequence>
<name>A0ACB8AC82_9AGAM</name>
<evidence type="ECO:0000313" key="1">
    <source>
        <dbReference type="EMBL" id="KAH7910322.1"/>
    </source>
</evidence>
<organism evidence="1 2">
    <name type="scientific">Hygrophoropsis aurantiaca</name>
    <dbReference type="NCBI Taxonomy" id="72124"/>
    <lineage>
        <taxon>Eukaryota</taxon>
        <taxon>Fungi</taxon>
        <taxon>Dikarya</taxon>
        <taxon>Basidiomycota</taxon>
        <taxon>Agaricomycotina</taxon>
        <taxon>Agaricomycetes</taxon>
        <taxon>Agaricomycetidae</taxon>
        <taxon>Boletales</taxon>
        <taxon>Coniophorineae</taxon>
        <taxon>Hygrophoropsidaceae</taxon>
        <taxon>Hygrophoropsis</taxon>
    </lineage>
</organism>
<proteinExistence type="predicted"/>
<reference evidence="1" key="1">
    <citation type="journal article" date="2021" name="New Phytol.">
        <title>Evolutionary innovations through gain and loss of genes in the ectomycorrhizal Boletales.</title>
        <authorList>
            <person name="Wu G."/>
            <person name="Miyauchi S."/>
            <person name="Morin E."/>
            <person name="Kuo A."/>
            <person name="Drula E."/>
            <person name="Varga T."/>
            <person name="Kohler A."/>
            <person name="Feng B."/>
            <person name="Cao Y."/>
            <person name="Lipzen A."/>
            <person name="Daum C."/>
            <person name="Hundley H."/>
            <person name="Pangilinan J."/>
            <person name="Johnson J."/>
            <person name="Barry K."/>
            <person name="LaButti K."/>
            <person name="Ng V."/>
            <person name="Ahrendt S."/>
            <person name="Min B."/>
            <person name="Choi I.G."/>
            <person name="Park H."/>
            <person name="Plett J.M."/>
            <person name="Magnuson J."/>
            <person name="Spatafora J.W."/>
            <person name="Nagy L.G."/>
            <person name="Henrissat B."/>
            <person name="Grigoriev I.V."/>
            <person name="Yang Z.L."/>
            <person name="Xu J."/>
            <person name="Martin F.M."/>
        </authorList>
    </citation>
    <scope>NUCLEOTIDE SEQUENCE</scope>
    <source>
        <strain evidence="1">ATCC 28755</strain>
    </source>
</reference>
<gene>
    <name evidence="1" type="ORF">BJ138DRAFT_1009044</name>
</gene>
<evidence type="ECO:0000313" key="2">
    <source>
        <dbReference type="Proteomes" id="UP000790377"/>
    </source>
</evidence>
<keyword evidence="2" id="KW-1185">Reference proteome</keyword>
<dbReference type="EMBL" id="MU267718">
    <property type="protein sequence ID" value="KAH7910322.1"/>
    <property type="molecule type" value="Genomic_DNA"/>
</dbReference>
<dbReference type="Proteomes" id="UP000790377">
    <property type="component" value="Unassembled WGS sequence"/>
</dbReference>